<dbReference type="InterPro" id="IPR036616">
    <property type="entry name" value="Poly(ADP-ribose)pol_reg_dom_sf"/>
</dbReference>
<dbReference type="Gene3D" id="1.10.20.130">
    <property type="match status" value="1"/>
</dbReference>
<evidence type="ECO:0000256" key="14">
    <source>
        <dbReference type="ARBA" id="ARBA00022765"/>
    </source>
</evidence>
<feature type="region of interest" description="Disordered" evidence="33">
    <location>
        <begin position="174"/>
        <end position="202"/>
    </location>
</feature>
<dbReference type="GO" id="GO:0008270">
    <property type="term" value="F:zinc ion binding"/>
    <property type="evidence" value="ECO:0007669"/>
    <property type="project" value="UniProtKB-KW"/>
</dbReference>
<dbReference type="Pfam" id="PF05406">
    <property type="entry name" value="WGR"/>
    <property type="match status" value="1"/>
</dbReference>
<reference evidence="39" key="1">
    <citation type="submission" date="2022-11" db="UniProtKB">
        <authorList>
            <consortium name="WormBaseParasite"/>
        </authorList>
    </citation>
    <scope>IDENTIFICATION</scope>
</reference>
<evidence type="ECO:0000256" key="27">
    <source>
        <dbReference type="ARBA" id="ARBA00048241"/>
    </source>
</evidence>
<evidence type="ECO:0000313" key="38">
    <source>
        <dbReference type="Proteomes" id="UP000887566"/>
    </source>
</evidence>
<dbReference type="SMART" id="SM00773">
    <property type="entry name" value="WGR"/>
    <property type="match status" value="1"/>
</dbReference>
<evidence type="ECO:0000259" key="35">
    <source>
        <dbReference type="PROSITE" id="PS51059"/>
    </source>
</evidence>
<feature type="domain" description="PARP alpha-helical" evidence="36">
    <location>
        <begin position="527"/>
        <end position="646"/>
    </location>
</feature>
<keyword evidence="18" id="KW-0805">Transcription regulation</keyword>
<dbReference type="Pfam" id="PF08063">
    <property type="entry name" value="Zn_ribbon_PADR1"/>
    <property type="match status" value="1"/>
</dbReference>
<keyword evidence="8" id="KW-0399">Innate immunity</keyword>
<keyword evidence="19 31" id="KW-0520">NAD</keyword>
<dbReference type="PANTHER" id="PTHR10459">
    <property type="entry name" value="DNA LIGASE"/>
    <property type="match status" value="1"/>
</dbReference>
<dbReference type="GO" id="GO:0045087">
    <property type="term" value="P:innate immune response"/>
    <property type="evidence" value="ECO:0007669"/>
    <property type="project" value="UniProtKB-KW"/>
</dbReference>
<evidence type="ECO:0000256" key="1">
    <source>
        <dbReference type="ARBA" id="ARBA00004286"/>
    </source>
</evidence>
<evidence type="ECO:0000256" key="22">
    <source>
        <dbReference type="ARBA" id="ARBA00023242"/>
    </source>
</evidence>
<feature type="coiled-coil region" evidence="32">
    <location>
        <begin position="635"/>
        <end position="682"/>
    </location>
</feature>
<feature type="domain" description="PARP-type" evidence="34">
    <location>
        <begin position="110"/>
        <end position="182"/>
    </location>
</feature>
<dbReference type="CDD" id="cd08001">
    <property type="entry name" value="WGR_PARP1_like"/>
    <property type="match status" value="1"/>
</dbReference>
<dbReference type="PANTHER" id="PTHR10459:SF112">
    <property type="entry name" value="POLY [ADP-RIBOSE] POLYMERASE 1"/>
    <property type="match status" value="1"/>
</dbReference>
<evidence type="ECO:0000256" key="13">
    <source>
        <dbReference type="ARBA" id="ARBA00022737"/>
    </source>
</evidence>
<dbReference type="InterPro" id="IPR012317">
    <property type="entry name" value="Poly(ADP-ribose)pol_cat_dom"/>
</dbReference>
<evidence type="ECO:0000256" key="30">
    <source>
        <dbReference type="ARBA" id="ARBA00071874"/>
    </source>
</evidence>
<keyword evidence="22" id="KW-0539">Nucleus</keyword>
<dbReference type="GO" id="GO:0005829">
    <property type="term" value="C:cytosol"/>
    <property type="evidence" value="ECO:0007669"/>
    <property type="project" value="UniProtKB-SubCell"/>
</dbReference>
<keyword evidence="16" id="KW-0862">Zinc</keyword>
<dbReference type="InterPro" id="IPR001510">
    <property type="entry name" value="Znf_PARP"/>
</dbReference>
<feature type="region of interest" description="Disordered" evidence="33">
    <location>
        <begin position="358"/>
        <end position="386"/>
    </location>
</feature>
<dbReference type="InterPro" id="IPR038650">
    <property type="entry name" value="PADR1_C_dom_sf"/>
</dbReference>
<keyword evidence="9 31" id="KW-0328">Glycosyltransferase</keyword>
<dbReference type="PROSITE" id="PS51059">
    <property type="entry name" value="PARP_CATALYTIC"/>
    <property type="match status" value="1"/>
</dbReference>
<dbReference type="Pfam" id="PF00645">
    <property type="entry name" value="zf-PARP"/>
    <property type="match status" value="2"/>
</dbReference>
<protein>
    <recommendedName>
        <fullName evidence="30 31">Poly [ADP-ribose] polymerase</fullName>
        <shortName evidence="31">PARP</shortName>
        <ecNumber evidence="31">2.4.2.-</ecNumber>
    </recommendedName>
</protein>
<evidence type="ECO:0000256" key="3">
    <source>
        <dbReference type="ARBA" id="ARBA00004604"/>
    </source>
</evidence>
<dbReference type="GO" id="GO:0070212">
    <property type="term" value="P:protein poly-ADP-ribosylation"/>
    <property type="evidence" value="ECO:0007669"/>
    <property type="project" value="TreeGrafter"/>
</dbReference>
<keyword evidence="32" id="KW-0175">Coiled coil</keyword>
<evidence type="ECO:0000256" key="33">
    <source>
        <dbReference type="SAM" id="MobiDB-lite"/>
    </source>
</evidence>
<dbReference type="Proteomes" id="UP000887566">
    <property type="component" value="Unplaced"/>
</dbReference>
<dbReference type="GO" id="GO:0005730">
    <property type="term" value="C:nucleolus"/>
    <property type="evidence" value="ECO:0007669"/>
    <property type="project" value="UniProtKB-SubCell"/>
</dbReference>
<dbReference type="Pfam" id="PF21728">
    <property type="entry name" value="PADR1_N"/>
    <property type="match status" value="1"/>
</dbReference>
<feature type="region of interest" description="Disordered" evidence="33">
    <location>
        <begin position="91"/>
        <end position="111"/>
    </location>
</feature>
<dbReference type="AlphaFoldDB" id="A0A914V0L4"/>
<evidence type="ECO:0000256" key="18">
    <source>
        <dbReference type="ARBA" id="ARBA00023015"/>
    </source>
</evidence>
<evidence type="ECO:0000256" key="2">
    <source>
        <dbReference type="ARBA" id="ARBA00004514"/>
    </source>
</evidence>
<dbReference type="InterPro" id="IPR012982">
    <property type="entry name" value="PARP1-like_PADR1_Zn_ribbon"/>
</dbReference>
<dbReference type="Pfam" id="PF02877">
    <property type="entry name" value="PARP_reg"/>
    <property type="match status" value="1"/>
</dbReference>
<dbReference type="InterPro" id="IPR004102">
    <property type="entry name" value="Poly(ADP-ribose)pol_reg_dom"/>
</dbReference>
<sequence length="881" mass="98911">MSDDKRKDLPYGVEYAKSNRSMCKGCKNPISQESLRMSVRTQSQFFDGLQDNWFHFACFWKRVKNAAINEASIRGMDWLKWEDQEKIREKINNRGAGGDDEDENSSSTTAKVEYAKTSRSKCTKCSEKIDKGTVKVGIKSSWYHTDCFLQIPFKGKVDSISGFGDLTEEDQGKLKTALEAKNEPKKRKGEESNGDAKPKKLKAEERAEIKEKAALKSQSEALWNLREQMKQYVHKDDMGALLKLNAQEIPNGGVDKMLDRLVDGLLFGALKPCSQCQGQLVFSTSQQSYLCTGHASAWAKCEYSVEKPVRTPFVIPEELHENEWLKAYKVEHRMERVYASGRRSQEIAVSHSVAALSKSKSGSQMQLDRGNGLKSGHSGKSASGKQKVVVKNGTAVDPECDVAEVVHVYRDSKGHAWDAVLGSADLSSNRNSYYKLQLLEHDKMKRYYVFRSWGRTGTTIGGTKTENFGGSLEAAKSSFMELFLDKSGNEWGGGTFEKKPGKLFLMEIDYGGDEKDLPAKPVKPGVNSSLPKAIQDIILMIFDVNNMKQAMKEFEIDIEKMPLGKLKRSQIDNAYKVLTELQNMMAGGKKPLPTAVLDASNRFYTLIPHDFGLEKPKMLNTEEIIKQKTEMLDSLLEIEVAYNILKEEKAEADERDPVDVHYEKLHTRMEVLDKKSEEFERLAKYVQNTHAATHNTFKLQIQDVIKIEREGEGERFAPFKSLHNRQLLWHGSRLTNYAGILSQGLRIAPPEAPVTGYMFGKGVYFADMVSKSANYCGVHSGGEGLMLLCEVALGDMQEELAAKSITKLNKGKHSCKGVGGTMPDPKGQHVDENGVVIPMGKGVSTDRHGLSLLYNEYIVYDVAQVNIKYLLRMKFEPVRMF</sequence>
<feature type="domain" description="PARP catalytic" evidence="35">
    <location>
        <begin position="656"/>
        <end position="881"/>
    </location>
</feature>
<keyword evidence="15" id="KW-0863">Zinc-finger</keyword>
<dbReference type="EC" id="2.4.2.-" evidence="31"/>
<keyword evidence="7" id="KW-0021">Allosteric enzyme</keyword>
<evidence type="ECO:0000256" key="10">
    <source>
        <dbReference type="ARBA" id="ARBA00022679"/>
    </source>
</evidence>
<comment type="catalytic activity">
    <reaction evidence="27">
        <text>L-histidyl-[protein] + NAD(+) = N(tele)-(ADP-D-ribosyl)-L-histidyl-[protein] + nicotinamide + H(+)</text>
        <dbReference type="Rhea" id="RHEA:72071"/>
        <dbReference type="Rhea" id="RHEA-COMP:9745"/>
        <dbReference type="Rhea" id="RHEA-COMP:18085"/>
        <dbReference type="ChEBI" id="CHEBI:15378"/>
        <dbReference type="ChEBI" id="CHEBI:17154"/>
        <dbReference type="ChEBI" id="CHEBI:29979"/>
        <dbReference type="ChEBI" id="CHEBI:57540"/>
        <dbReference type="ChEBI" id="CHEBI:191398"/>
    </reaction>
    <physiologicalReaction direction="left-to-right" evidence="27">
        <dbReference type="Rhea" id="RHEA:72072"/>
    </physiologicalReaction>
</comment>
<evidence type="ECO:0000256" key="11">
    <source>
        <dbReference type="ARBA" id="ARBA00022695"/>
    </source>
</evidence>
<feature type="compositionally biased region" description="Low complexity" evidence="33">
    <location>
        <begin position="372"/>
        <end position="386"/>
    </location>
</feature>
<dbReference type="FunFam" id="3.90.228.10:FF:000002">
    <property type="entry name" value="Poly [ADP-ribose] polymerase"/>
    <property type="match status" value="1"/>
</dbReference>
<accession>A0A914V0L4</accession>
<feature type="domain" description="WGR" evidence="37">
    <location>
        <begin position="405"/>
        <end position="503"/>
    </location>
</feature>
<comment type="catalytic activity">
    <reaction evidence="26">
        <text>NAD(+) + (ADP-D-ribosyl)n-acceptor = nicotinamide + (ADP-D-ribosyl)n+1-acceptor + H(+).</text>
        <dbReference type="EC" id="2.4.2.30"/>
    </reaction>
</comment>
<evidence type="ECO:0000256" key="19">
    <source>
        <dbReference type="ARBA" id="ARBA00023027"/>
    </source>
</evidence>
<comment type="catalytic activity">
    <reaction evidence="28">
        <text>L-tyrosyl-[protein] + NAD(+) = O-(ADP-D-ribosyl)-L-tyrosyl-[protein] + nicotinamide + H(+)</text>
        <dbReference type="Rhea" id="RHEA:58236"/>
        <dbReference type="Rhea" id="RHEA-COMP:10136"/>
        <dbReference type="Rhea" id="RHEA-COMP:15092"/>
        <dbReference type="ChEBI" id="CHEBI:15378"/>
        <dbReference type="ChEBI" id="CHEBI:17154"/>
        <dbReference type="ChEBI" id="CHEBI:46858"/>
        <dbReference type="ChEBI" id="CHEBI:57540"/>
        <dbReference type="ChEBI" id="CHEBI:142557"/>
    </reaction>
    <physiologicalReaction direction="left-to-right" evidence="28">
        <dbReference type="Rhea" id="RHEA:58237"/>
    </physiologicalReaction>
</comment>
<dbReference type="SUPFAM" id="SSF47587">
    <property type="entry name" value="Domain of poly(ADP-ribose) polymerase"/>
    <property type="match status" value="1"/>
</dbReference>
<evidence type="ECO:0000256" key="31">
    <source>
        <dbReference type="RuleBase" id="RU362114"/>
    </source>
</evidence>
<evidence type="ECO:0000256" key="25">
    <source>
        <dbReference type="ARBA" id="ARBA00024347"/>
    </source>
</evidence>
<dbReference type="GO" id="GO:1990404">
    <property type="term" value="F:NAD+-protein mono-ADP-ribosyltransferase activity"/>
    <property type="evidence" value="ECO:0007669"/>
    <property type="project" value="TreeGrafter"/>
</dbReference>
<name>A0A914V0L4_9BILA</name>
<keyword evidence="5" id="KW-0963">Cytoplasm</keyword>
<dbReference type="GO" id="GO:0003677">
    <property type="term" value="F:DNA binding"/>
    <property type="evidence" value="ECO:0007669"/>
    <property type="project" value="UniProtKB-KW"/>
</dbReference>
<dbReference type="SMART" id="SM01335">
    <property type="entry name" value="PADR1"/>
    <property type="match status" value="1"/>
</dbReference>
<evidence type="ECO:0000256" key="6">
    <source>
        <dbReference type="ARBA" id="ARBA00022499"/>
    </source>
</evidence>
<evidence type="ECO:0000256" key="8">
    <source>
        <dbReference type="ARBA" id="ARBA00022588"/>
    </source>
</evidence>
<dbReference type="Gene3D" id="3.30.1740.10">
    <property type="entry name" value="Zinc finger, PARP-type"/>
    <property type="match status" value="2"/>
</dbReference>
<dbReference type="PROSITE" id="PS52007">
    <property type="entry name" value="PADR1"/>
    <property type="match status" value="1"/>
</dbReference>
<evidence type="ECO:0000256" key="5">
    <source>
        <dbReference type="ARBA" id="ARBA00022490"/>
    </source>
</evidence>
<dbReference type="InterPro" id="IPR050800">
    <property type="entry name" value="ARTD/PARP"/>
</dbReference>
<dbReference type="Pfam" id="PF00644">
    <property type="entry name" value="PARP"/>
    <property type="match status" value="1"/>
</dbReference>
<comment type="subcellular location">
    <subcellularLocation>
        <location evidence="1">Chromosome</location>
    </subcellularLocation>
    <subcellularLocation>
        <location evidence="2">Cytoplasm</location>
        <location evidence="2">Cytosol</location>
    </subcellularLocation>
    <subcellularLocation>
        <location evidence="3">Nucleus</location>
        <location evidence="3">Nucleolus</location>
    </subcellularLocation>
</comment>
<evidence type="ECO:0000256" key="9">
    <source>
        <dbReference type="ARBA" id="ARBA00022676"/>
    </source>
</evidence>
<evidence type="ECO:0000256" key="20">
    <source>
        <dbReference type="ARBA" id="ARBA00023125"/>
    </source>
</evidence>
<keyword evidence="10 31" id="KW-0808">Transferase</keyword>
<dbReference type="GO" id="GO:0003950">
    <property type="term" value="F:NAD+ poly-ADP-ribosyltransferase activity"/>
    <property type="evidence" value="ECO:0007669"/>
    <property type="project" value="UniProtKB-UniRule"/>
</dbReference>
<dbReference type="SMART" id="SM01336">
    <property type="entry name" value="zf-PARP"/>
    <property type="match status" value="2"/>
</dbReference>
<evidence type="ECO:0000256" key="28">
    <source>
        <dbReference type="ARBA" id="ARBA00048339"/>
    </source>
</evidence>
<keyword evidence="17" id="KW-0391">Immunity</keyword>
<keyword evidence="20" id="KW-0238">DNA-binding</keyword>
<keyword evidence="13" id="KW-0677">Repeat</keyword>
<comment type="catalytic activity">
    <reaction evidence="23">
        <text>L-glutamyl-[protein] + NAD(+) = 5-O-(ADP-D-ribosyl)-L-glutamyl-[protein] + nicotinamide</text>
        <dbReference type="Rhea" id="RHEA:58224"/>
        <dbReference type="Rhea" id="RHEA-COMP:10208"/>
        <dbReference type="Rhea" id="RHEA-COMP:15089"/>
        <dbReference type="ChEBI" id="CHEBI:17154"/>
        <dbReference type="ChEBI" id="CHEBI:29973"/>
        <dbReference type="ChEBI" id="CHEBI:57540"/>
        <dbReference type="ChEBI" id="CHEBI:142540"/>
    </reaction>
    <physiologicalReaction direction="left-to-right" evidence="23">
        <dbReference type="Rhea" id="RHEA:58225"/>
    </physiologicalReaction>
</comment>
<dbReference type="WBParaSite" id="PSAMB.scaffold1421size31716.g12993.t1">
    <property type="protein sequence ID" value="PSAMB.scaffold1421size31716.g12993.t1"/>
    <property type="gene ID" value="PSAMB.scaffold1421size31716.g12993"/>
</dbReference>
<keyword evidence="6" id="KW-1017">Isopeptide bond</keyword>
<evidence type="ECO:0000256" key="7">
    <source>
        <dbReference type="ARBA" id="ARBA00022533"/>
    </source>
</evidence>
<keyword evidence="12" id="KW-0479">Metal-binding</keyword>
<dbReference type="SUPFAM" id="SSF142921">
    <property type="entry name" value="WGR domain-like"/>
    <property type="match status" value="1"/>
</dbReference>
<evidence type="ECO:0000256" key="29">
    <source>
        <dbReference type="ARBA" id="ARBA00048575"/>
    </source>
</evidence>
<dbReference type="InterPro" id="IPR036957">
    <property type="entry name" value="Znf_PARP_sf"/>
</dbReference>
<keyword evidence="4" id="KW-0158">Chromosome</keyword>
<dbReference type="Gene3D" id="3.90.228.10">
    <property type="match status" value="1"/>
</dbReference>
<evidence type="ECO:0000256" key="23">
    <source>
        <dbReference type="ARBA" id="ARBA00024159"/>
    </source>
</evidence>
<dbReference type="PROSITE" id="PS51060">
    <property type="entry name" value="PARP_ALPHA_HD"/>
    <property type="match status" value="1"/>
</dbReference>
<dbReference type="PROSITE" id="PS51977">
    <property type="entry name" value="WGR"/>
    <property type="match status" value="1"/>
</dbReference>
<comment type="catalytic activity">
    <reaction evidence="29">
        <text>L-seryl-[protein] + NAD(+) = O-(ADP-D-ribosyl)-L-seryl-[protein] + nicotinamide + H(+)</text>
        <dbReference type="Rhea" id="RHEA:58232"/>
        <dbReference type="Rhea" id="RHEA-COMP:9863"/>
        <dbReference type="Rhea" id="RHEA-COMP:15091"/>
        <dbReference type="ChEBI" id="CHEBI:15378"/>
        <dbReference type="ChEBI" id="CHEBI:17154"/>
        <dbReference type="ChEBI" id="CHEBI:29999"/>
        <dbReference type="ChEBI" id="CHEBI:57540"/>
        <dbReference type="ChEBI" id="CHEBI:142556"/>
    </reaction>
    <physiologicalReaction direction="left-to-right" evidence="29">
        <dbReference type="Rhea" id="RHEA:58233"/>
    </physiologicalReaction>
</comment>
<dbReference type="CDD" id="cd01437">
    <property type="entry name" value="parp_like"/>
    <property type="match status" value="1"/>
</dbReference>
<comment type="catalytic activity">
    <reaction evidence="24">
        <text>L-aspartyl-[protein] + NAD(+) = 4-O-(ADP-D-ribosyl)-L-aspartyl-[protein] + nicotinamide</text>
        <dbReference type="Rhea" id="RHEA:54424"/>
        <dbReference type="Rhea" id="RHEA-COMP:9867"/>
        <dbReference type="Rhea" id="RHEA-COMP:13832"/>
        <dbReference type="ChEBI" id="CHEBI:17154"/>
        <dbReference type="ChEBI" id="CHEBI:29961"/>
        <dbReference type="ChEBI" id="CHEBI:57540"/>
        <dbReference type="ChEBI" id="CHEBI:138102"/>
    </reaction>
    <physiologicalReaction direction="left-to-right" evidence="24">
        <dbReference type="Rhea" id="RHEA:54425"/>
    </physiologicalReaction>
</comment>
<evidence type="ECO:0000259" key="34">
    <source>
        <dbReference type="PROSITE" id="PS50064"/>
    </source>
</evidence>
<dbReference type="InterPro" id="IPR036930">
    <property type="entry name" value="WGR_dom_sf"/>
</dbReference>
<evidence type="ECO:0000259" key="37">
    <source>
        <dbReference type="PROSITE" id="PS51977"/>
    </source>
</evidence>
<evidence type="ECO:0000256" key="12">
    <source>
        <dbReference type="ARBA" id="ARBA00022723"/>
    </source>
</evidence>
<keyword evidence="14" id="KW-0013">ADP-ribosylation</keyword>
<dbReference type="PROSITE" id="PS50064">
    <property type="entry name" value="ZF_PARP_2"/>
    <property type="match status" value="2"/>
</dbReference>
<dbReference type="GO" id="GO:0005694">
    <property type="term" value="C:chromosome"/>
    <property type="evidence" value="ECO:0007669"/>
    <property type="project" value="UniProtKB-SubCell"/>
</dbReference>
<dbReference type="Gene3D" id="1.20.142.10">
    <property type="entry name" value="Poly(ADP-ribose) polymerase, regulatory domain"/>
    <property type="match status" value="1"/>
</dbReference>
<dbReference type="SUPFAM" id="SSF57716">
    <property type="entry name" value="Glucocorticoid receptor-like (DNA-binding domain)"/>
    <property type="match status" value="2"/>
</dbReference>
<evidence type="ECO:0000256" key="21">
    <source>
        <dbReference type="ARBA" id="ARBA00023163"/>
    </source>
</evidence>
<dbReference type="GO" id="GO:0006302">
    <property type="term" value="P:double-strand break repair"/>
    <property type="evidence" value="ECO:0007669"/>
    <property type="project" value="TreeGrafter"/>
</dbReference>
<evidence type="ECO:0000256" key="32">
    <source>
        <dbReference type="SAM" id="Coils"/>
    </source>
</evidence>
<dbReference type="InterPro" id="IPR049296">
    <property type="entry name" value="PARP1-like_PADR1_N"/>
</dbReference>
<evidence type="ECO:0000256" key="24">
    <source>
        <dbReference type="ARBA" id="ARBA00024164"/>
    </source>
</evidence>
<dbReference type="InterPro" id="IPR008893">
    <property type="entry name" value="WGR_domain"/>
</dbReference>
<dbReference type="SUPFAM" id="SSF56399">
    <property type="entry name" value="ADP-ribosylation"/>
    <property type="match status" value="1"/>
</dbReference>
<comment type="similarity">
    <text evidence="25">Belongs to the ARTD/PARP family.</text>
</comment>
<organism evidence="38 39">
    <name type="scientific">Plectus sambesii</name>
    <dbReference type="NCBI Taxonomy" id="2011161"/>
    <lineage>
        <taxon>Eukaryota</taxon>
        <taxon>Metazoa</taxon>
        <taxon>Ecdysozoa</taxon>
        <taxon>Nematoda</taxon>
        <taxon>Chromadorea</taxon>
        <taxon>Plectida</taxon>
        <taxon>Plectina</taxon>
        <taxon>Plectoidea</taxon>
        <taxon>Plectidae</taxon>
        <taxon>Plectus</taxon>
    </lineage>
</organism>
<evidence type="ECO:0000256" key="26">
    <source>
        <dbReference type="ARBA" id="ARBA00033987"/>
    </source>
</evidence>
<feature type="domain" description="PARP-type" evidence="34">
    <location>
        <begin position="11"/>
        <end position="95"/>
    </location>
</feature>
<evidence type="ECO:0000256" key="16">
    <source>
        <dbReference type="ARBA" id="ARBA00022833"/>
    </source>
</evidence>
<keyword evidence="38" id="KW-1185">Reference proteome</keyword>
<dbReference type="FunFam" id="1.20.142.10:FF:000001">
    <property type="entry name" value="Poly [ADP-ribose] polymerase"/>
    <property type="match status" value="1"/>
</dbReference>
<evidence type="ECO:0000259" key="36">
    <source>
        <dbReference type="PROSITE" id="PS51060"/>
    </source>
</evidence>
<evidence type="ECO:0000256" key="4">
    <source>
        <dbReference type="ARBA" id="ARBA00022454"/>
    </source>
</evidence>
<evidence type="ECO:0000313" key="39">
    <source>
        <dbReference type="WBParaSite" id="PSAMB.scaffold1421size31716.g12993.t1"/>
    </source>
</evidence>
<keyword evidence="11" id="KW-0548">Nucleotidyltransferase</keyword>
<evidence type="ECO:0000256" key="15">
    <source>
        <dbReference type="ARBA" id="ARBA00022771"/>
    </source>
</evidence>
<dbReference type="Gene3D" id="2.20.25.630">
    <property type="match status" value="1"/>
</dbReference>
<dbReference type="GO" id="GO:0016779">
    <property type="term" value="F:nucleotidyltransferase activity"/>
    <property type="evidence" value="ECO:0007669"/>
    <property type="project" value="UniProtKB-KW"/>
</dbReference>
<keyword evidence="21" id="KW-0804">Transcription</keyword>
<proteinExistence type="inferred from homology"/>
<evidence type="ECO:0000256" key="17">
    <source>
        <dbReference type="ARBA" id="ARBA00022859"/>
    </source>
</evidence>